<evidence type="ECO:0000313" key="1">
    <source>
        <dbReference type="EMBL" id="CAG8645601.1"/>
    </source>
</evidence>
<protein>
    <submittedName>
        <fullName evidence="1">7382_t:CDS:1</fullName>
    </submittedName>
</protein>
<accession>A0A9N9DSA4</accession>
<dbReference type="Proteomes" id="UP000789572">
    <property type="component" value="Unassembled WGS sequence"/>
</dbReference>
<name>A0A9N9DSA4_9GLOM</name>
<reference evidence="1" key="1">
    <citation type="submission" date="2021-06" db="EMBL/GenBank/DDBJ databases">
        <authorList>
            <person name="Kallberg Y."/>
            <person name="Tangrot J."/>
            <person name="Rosling A."/>
        </authorList>
    </citation>
    <scope>NUCLEOTIDE SEQUENCE</scope>
    <source>
        <strain evidence="1">IA702</strain>
    </source>
</reference>
<dbReference type="AlphaFoldDB" id="A0A9N9DSA4"/>
<proteinExistence type="predicted"/>
<sequence length="102" mass="11683">MADLNSKLRILDNLLQNYYSGISPRVTPSEYSHYRALAFETYFGVQHSYQVTEKKRGFWSRLYNKACQVGNYALKRLIGPILTSLTTGFLAAHGVPLIGYYR</sequence>
<keyword evidence="2" id="KW-1185">Reference proteome</keyword>
<comment type="caution">
    <text evidence="1">The sequence shown here is derived from an EMBL/GenBank/DDBJ whole genome shotgun (WGS) entry which is preliminary data.</text>
</comment>
<evidence type="ECO:0000313" key="2">
    <source>
        <dbReference type="Proteomes" id="UP000789572"/>
    </source>
</evidence>
<gene>
    <name evidence="1" type="ORF">POCULU_LOCUS9664</name>
</gene>
<organism evidence="1 2">
    <name type="scientific">Paraglomus occultum</name>
    <dbReference type="NCBI Taxonomy" id="144539"/>
    <lineage>
        <taxon>Eukaryota</taxon>
        <taxon>Fungi</taxon>
        <taxon>Fungi incertae sedis</taxon>
        <taxon>Mucoromycota</taxon>
        <taxon>Glomeromycotina</taxon>
        <taxon>Glomeromycetes</taxon>
        <taxon>Paraglomerales</taxon>
        <taxon>Paraglomeraceae</taxon>
        <taxon>Paraglomus</taxon>
    </lineage>
</organism>
<dbReference type="EMBL" id="CAJVPJ010003864">
    <property type="protein sequence ID" value="CAG8645601.1"/>
    <property type="molecule type" value="Genomic_DNA"/>
</dbReference>